<evidence type="ECO:0000256" key="8">
    <source>
        <dbReference type="RuleBase" id="RU000492"/>
    </source>
</evidence>
<dbReference type="GO" id="GO:0016787">
    <property type="term" value="F:hydrolase activity"/>
    <property type="evidence" value="ECO:0007669"/>
    <property type="project" value="UniProtKB-KW"/>
</dbReference>
<dbReference type="CDD" id="cd17960">
    <property type="entry name" value="DEADc_DDX55"/>
    <property type="match status" value="1"/>
</dbReference>
<dbReference type="InterPro" id="IPR027417">
    <property type="entry name" value="P-loop_NTPase"/>
</dbReference>
<keyword evidence="3 8" id="KW-0347">Helicase</keyword>
<feature type="compositionally biased region" description="Basic and acidic residues" evidence="10">
    <location>
        <begin position="563"/>
        <end position="573"/>
    </location>
</feature>
<keyword evidence="14" id="KW-1185">Reference proteome</keyword>
<sequence>TAWNSLPVDLLDPVKQTIIDFGFKQMTPVQAACIPLLLSHKDVAAEAVTGSGKTLAFVIPIIQILKQLELPLKKHDIGAIVISPTRELATQIHEVVEKFLAHTPELSSMLMMGGSYSGEDIQTFAERGAHIIVATPGRLEDLLSRNLDGPSFAAGVKSLEVLILDEADRLLDLGFISTLNTILAYLPKQRRTGLFSATQTSDVVNLIRAGLRNPMQVRVKEPDAKGDERTPASLQNYYMLCETDKKFEILVAMLKERKNEKTMVFFPTCACVKYFKSLLQEFLKGVIVQSLHGKIKDKRFKIFDKFRSLKSGVLLCTDVMGRGVDIPKVDWVIQFDPPSSAAAFVHRCGRTARSGNVGSAIIMLMPSEADYAEFIRLNQKVTLEPMKPPGSVTSLAEKIRKLQVNDRAMMDKANRAFVSFIQSYSKHDVKLILNIRKLDFGALATSYGLLKMPRMPELKGIDVKNFEALQIDFNALSYKNKVLEKNRLQKLSTFKETGKWPGIKSPKLKSEPWSKQKDLATKKKKRREQREKRKRKHHLTEAEMEELDEDYRMLKKRRKGKVSHKDFDKHFGLEEENENLPLEKP</sequence>
<dbReference type="Pfam" id="PF00271">
    <property type="entry name" value="Helicase_C"/>
    <property type="match status" value="1"/>
</dbReference>
<evidence type="ECO:0000256" key="4">
    <source>
        <dbReference type="ARBA" id="ARBA00022840"/>
    </source>
</evidence>
<dbReference type="EC" id="3.6.4.13" evidence="9"/>
<dbReference type="PROSITE" id="PS51194">
    <property type="entry name" value="HELICASE_CTER"/>
    <property type="match status" value="1"/>
</dbReference>
<dbReference type="SMART" id="SM00490">
    <property type="entry name" value="HELICc"/>
    <property type="match status" value="1"/>
</dbReference>
<keyword evidence="5 9" id="KW-0694">RNA-binding</keyword>
<evidence type="ECO:0000313" key="13">
    <source>
        <dbReference type="EMBL" id="KAK7063150.1"/>
    </source>
</evidence>
<dbReference type="PANTHER" id="PTHR24031">
    <property type="entry name" value="RNA HELICASE"/>
    <property type="match status" value="1"/>
</dbReference>
<dbReference type="InterPro" id="IPR000629">
    <property type="entry name" value="RNA-helicase_DEAD-box_CS"/>
</dbReference>
<keyword evidence="1 8" id="KW-0547">Nucleotide-binding</keyword>
<dbReference type="InterPro" id="IPR025313">
    <property type="entry name" value="SPB4-like_CTE"/>
</dbReference>
<dbReference type="InterPro" id="IPR001650">
    <property type="entry name" value="Helicase_C-like"/>
</dbReference>
<dbReference type="GO" id="GO:0003723">
    <property type="term" value="F:RNA binding"/>
    <property type="evidence" value="ECO:0007669"/>
    <property type="project" value="UniProtKB-UniRule"/>
</dbReference>
<dbReference type="PROSITE" id="PS00039">
    <property type="entry name" value="DEAD_ATP_HELICASE"/>
    <property type="match status" value="1"/>
</dbReference>
<dbReference type="AlphaFoldDB" id="A0AAN8WL76"/>
<evidence type="ECO:0000256" key="7">
    <source>
        <dbReference type="ARBA" id="ARBA00047984"/>
    </source>
</evidence>
<reference evidence="13 14" key="1">
    <citation type="submission" date="2023-11" db="EMBL/GenBank/DDBJ databases">
        <title>Halocaridina rubra genome assembly.</title>
        <authorList>
            <person name="Smith C."/>
        </authorList>
    </citation>
    <scope>NUCLEOTIDE SEQUENCE [LARGE SCALE GENOMIC DNA]</scope>
    <source>
        <strain evidence="13">EP-1</strain>
        <tissue evidence="13">Whole</tissue>
    </source>
</reference>
<feature type="domain" description="Helicase C-terminal" evidence="12">
    <location>
        <begin position="246"/>
        <end position="403"/>
    </location>
</feature>
<protein>
    <recommendedName>
        <fullName evidence="9">ATP-dependent RNA helicase</fullName>
        <ecNumber evidence="9">3.6.4.13</ecNumber>
    </recommendedName>
</protein>
<dbReference type="GO" id="GO:0003724">
    <property type="term" value="F:RNA helicase activity"/>
    <property type="evidence" value="ECO:0007669"/>
    <property type="project" value="UniProtKB-EC"/>
</dbReference>
<accession>A0AAN8WL76</accession>
<keyword evidence="2 8" id="KW-0378">Hydrolase</keyword>
<dbReference type="InterPro" id="IPR014001">
    <property type="entry name" value="Helicase_ATP-bd"/>
</dbReference>
<dbReference type="Proteomes" id="UP001381693">
    <property type="component" value="Unassembled WGS sequence"/>
</dbReference>
<evidence type="ECO:0000256" key="3">
    <source>
        <dbReference type="ARBA" id="ARBA00022806"/>
    </source>
</evidence>
<evidence type="ECO:0000256" key="9">
    <source>
        <dbReference type="RuleBase" id="RU365068"/>
    </source>
</evidence>
<organism evidence="13 14">
    <name type="scientific">Halocaridina rubra</name>
    <name type="common">Hawaiian red shrimp</name>
    <dbReference type="NCBI Taxonomy" id="373956"/>
    <lineage>
        <taxon>Eukaryota</taxon>
        <taxon>Metazoa</taxon>
        <taxon>Ecdysozoa</taxon>
        <taxon>Arthropoda</taxon>
        <taxon>Crustacea</taxon>
        <taxon>Multicrustacea</taxon>
        <taxon>Malacostraca</taxon>
        <taxon>Eumalacostraca</taxon>
        <taxon>Eucarida</taxon>
        <taxon>Decapoda</taxon>
        <taxon>Pleocyemata</taxon>
        <taxon>Caridea</taxon>
        <taxon>Atyoidea</taxon>
        <taxon>Atyidae</taxon>
        <taxon>Halocaridina</taxon>
    </lineage>
</organism>
<evidence type="ECO:0000259" key="11">
    <source>
        <dbReference type="PROSITE" id="PS51192"/>
    </source>
</evidence>
<evidence type="ECO:0000256" key="6">
    <source>
        <dbReference type="ARBA" id="ARBA00038002"/>
    </source>
</evidence>
<feature type="compositionally biased region" description="Basic residues" evidence="10">
    <location>
        <begin position="522"/>
        <end position="538"/>
    </location>
</feature>
<name>A0AAN8WL76_HALRR</name>
<proteinExistence type="inferred from homology"/>
<dbReference type="SMART" id="SM00487">
    <property type="entry name" value="DEXDc"/>
    <property type="match status" value="1"/>
</dbReference>
<evidence type="ECO:0000313" key="14">
    <source>
        <dbReference type="Proteomes" id="UP001381693"/>
    </source>
</evidence>
<dbReference type="FunFam" id="3.40.50.300:FF:000877">
    <property type="entry name" value="RNA helicase"/>
    <property type="match status" value="1"/>
</dbReference>
<dbReference type="Pfam" id="PF00270">
    <property type="entry name" value="DEAD"/>
    <property type="match status" value="1"/>
</dbReference>
<comment type="catalytic activity">
    <reaction evidence="7 9">
        <text>ATP + H2O = ADP + phosphate + H(+)</text>
        <dbReference type="Rhea" id="RHEA:13065"/>
        <dbReference type="ChEBI" id="CHEBI:15377"/>
        <dbReference type="ChEBI" id="CHEBI:15378"/>
        <dbReference type="ChEBI" id="CHEBI:30616"/>
        <dbReference type="ChEBI" id="CHEBI:43474"/>
        <dbReference type="ChEBI" id="CHEBI:456216"/>
        <dbReference type="EC" id="3.6.4.13"/>
    </reaction>
</comment>
<gene>
    <name evidence="13" type="primary">DDX55</name>
    <name evidence="13" type="ORF">SK128_013220</name>
</gene>
<dbReference type="EMBL" id="JAXCGZ010020925">
    <property type="protein sequence ID" value="KAK7063150.1"/>
    <property type="molecule type" value="Genomic_DNA"/>
</dbReference>
<dbReference type="Gene3D" id="3.40.50.300">
    <property type="entry name" value="P-loop containing nucleotide triphosphate hydrolases"/>
    <property type="match status" value="2"/>
</dbReference>
<evidence type="ECO:0000259" key="12">
    <source>
        <dbReference type="PROSITE" id="PS51194"/>
    </source>
</evidence>
<feature type="non-terminal residue" evidence="13">
    <location>
        <position position="1"/>
    </location>
</feature>
<feature type="compositionally biased region" description="Basic and acidic residues" evidence="10">
    <location>
        <begin position="508"/>
        <end position="521"/>
    </location>
</feature>
<evidence type="ECO:0000256" key="2">
    <source>
        <dbReference type="ARBA" id="ARBA00022801"/>
    </source>
</evidence>
<comment type="similarity">
    <text evidence="6">Belongs to the DEAD box helicase family. DDX55/SPB4 subfamily.</text>
</comment>
<dbReference type="CDD" id="cd18787">
    <property type="entry name" value="SF2_C_DEAD"/>
    <property type="match status" value="1"/>
</dbReference>
<feature type="domain" description="Helicase ATP-binding" evidence="11">
    <location>
        <begin position="34"/>
        <end position="217"/>
    </location>
</feature>
<comment type="domain">
    <text evidence="9">The Q motif is unique to and characteristic of the DEAD box family of RNA helicases and controls ATP binding and hydrolysis.</text>
</comment>
<keyword evidence="4 8" id="KW-0067">ATP-binding</keyword>
<dbReference type="Pfam" id="PF13959">
    <property type="entry name" value="CTE_SPB4"/>
    <property type="match status" value="1"/>
</dbReference>
<dbReference type="GO" id="GO:0005524">
    <property type="term" value="F:ATP binding"/>
    <property type="evidence" value="ECO:0007669"/>
    <property type="project" value="UniProtKB-UniRule"/>
</dbReference>
<dbReference type="SMART" id="SM01178">
    <property type="entry name" value="DUF4217"/>
    <property type="match status" value="1"/>
</dbReference>
<dbReference type="InterPro" id="IPR011545">
    <property type="entry name" value="DEAD/DEAH_box_helicase_dom"/>
</dbReference>
<dbReference type="PROSITE" id="PS51192">
    <property type="entry name" value="HELICASE_ATP_BIND_1"/>
    <property type="match status" value="1"/>
</dbReference>
<dbReference type="SUPFAM" id="SSF52540">
    <property type="entry name" value="P-loop containing nucleoside triphosphate hydrolases"/>
    <property type="match status" value="1"/>
</dbReference>
<evidence type="ECO:0000256" key="10">
    <source>
        <dbReference type="SAM" id="MobiDB-lite"/>
    </source>
</evidence>
<evidence type="ECO:0000256" key="1">
    <source>
        <dbReference type="ARBA" id="ARBA00022741"/>
    </source>
</evidence>
<comment type="caution">
    <text evidence="13">The sequence shown here is derived from an EMBL/GenBank/DDBJ whole genome shotgun (WGS) entry which is preliminary data.</text>
</comment>
<evidence type="ECO:0000256" key="5">
    <source>
        <dbReference type="ARBA" id="ARBA00022884"/>
    </source>
</evidence>
<feature type="region of interest" description="Disordered" evidence="10">
    <location>
        <begin position="502"/>
        <end position="585"/>
    </location>
</feature>
<comment type="function">
    <text evidence="9">RNA helicase.</text>
</comment>